<reference evidence="3 4" key="1">
    <citation type="submission" date="2020-05" db="EMBL/GenBank/DDBJ databases">
        <title>Draft genome sequence of Mycobacterium hippocampi DL, isolated from European seabass, Dicentrarchus labrax, reared in fish farms.</title>
        <authorList>
            <person name="Stathopoulou P."/>
            <person name="Asimakis E."/>
            <person name="Tzokas K."/>
            <person name="Batargias C."/>
            <person name="Tsiamis G."/>
        </authorList>
    </citation>
    <scope>NUCLEOTIDE SEQUENCE [LARGE SCALE GENOMIC DNA]</scope>
    <source>
        <strain evidence="3 4">DL</strain>
    </source>
</reference>
<dbReference type="SUPFAM" id="SSF53448">
    <property type="entry name" value="Nucleotide-diphospho-sugar transferases"/>
    <property type="match status" value="1"/>
</dbReference>
<comment type="caution">
    <text evidence="3">The sequence shown here is derived from an EMBL/GenBank/DDBJ whole genome shotgun (WGS) entry which is preliminary data.</text>
</comment>
<dbReference type="EMBL" id="JABFYL010000045">
    <property type="protein sequence ID" value="NVN52742.1"/>
    <property type="molecule type" value="Genomic_DNA"/>
</dbReference>
<accession>A0A850PQI2</accession>
<organism evidence="3 4">
    <name type="scientific">Mycolicibacterium hippocampi</name>
    <dbReference type="NCBI Taxonomy" id="659824"/>
    <lineage>
        <taxon>Bacteria</taxon>
        <taxon>Bacillati</taxon>
        <taxon>Actinomycetota</taxon>
        <taxon>Actinomycetes</taxon>
        <taxon>Mycobacteriales</taxon>
        <taxon>Mycobacteriaceae</taxon>
        <taxon>Mycolicibacterium</taxon>
    </lineage>
</organism>
<keyword evidence="4" id="KW-1185">Reference proteome</keyword>
<proteinExistence type="predicted"/>
<protein>
    <recommendedName>
        <fullName evidence="2">Glycosyltransferase 2-like domain-containing protein</fullName>
    </recommendedName>
</protein>
<dbReference type="CDD" id="cd00761">
    <property type="entry name" value="Glyco_tranf_GTA_type"/>
    <property type="match status" value="1"/>
</dbReference>
<evidence type="ECO:0000256" key="1">
    <source>
        <dbReference type="SAM" id="Phobius"/>
    </source>
</evidence>
<evidence type="ECO:0000259" key="2">
    <source>
        <dbReference type="Pfam" id="PF00535"/>
    </source>
</evidence>
<dbReference type="AlphaFoldDB" id="A0A850PQI2"/>
<sequence>MTAAAPTTQVALSVVICAYTTRRWDDVCAAVESVLTQDVSSAFEVILVIDHNNNLYDMAFQRFGGRITIVRNTETQGLSGARNTGVSVARGDVVGFLDDDATADPDWAATLLNHYRDDTVACVGGHAAPVWPSGTRPSWMPREFDWVVGCSYTGQPTTVAAVRNPIGCNMSLRRSIVDAVGGFRSEVGRVGTTPVGGEETELCIRIGAHDSTHRILLDPQMSVRHRVSPDRVALRYFTRRCYHEGLSKAVVASLGGGHTALSSESAYVRDVLPRAVLRELASMNTAGWSRAGVIVLGLCVTTAGYLVAKVSRRIARGAFR</sequence>
<dbReference type="PANTHER" id="PTHR43685">
    <property type="entry name" value="GLYCOSYLTRANSFERASE"/>
    <property type="match status" value="1"/>
</dbReference>
<dbReference type="InterPro" id="IPR050834">
    <property type="entry name" value="Glycosyltransf_2"/>
</dbReference>
<evidence type="ECO:0000313" key="3">
    <source>
        <dbReference type="EMBL" id="NVN52742.1"/>
    </source>
</evidence>
<name>A0A850PQI2_9MYCO</name>
<feature type="domain" description="Glycosyltransferase 2-like" evidence="2">
    <location>
        <begin position="13"/>
        <end position="180"/>
    </location>
</feature>
<dbReference type="InterPro" id="IPR001173">
    <property type="entry name" value="Glyco_trans_2-like"/>
</dbReference>
<feature type="transmembrane region" description="Helical" evidence="1">
    <location>
        <begin position="288"/>
        <end position="308"/>
    </location>
</feature>
<keyword evidence="1" id="KW-1133">Transmembrane helix</keyword>
<dbReference type="Proteomes" id="UP000570517">
    <property type="component" value="Unassembled WGS sequence"/>
</dbReference>
<dbReference type="Pfam" id="PF00535">
    <property type="entry name" value="Glycos_transf_2"/>
    <property type="match status" value="1"/>
</dbReference>
<dbReference type="PANTHER" id="PTHR43685:SF2">
    <property type="entry name" value="GLYCOSYLTRANSFERASE 2-LIKE DOMAIN-CONTAINING PROTEIN"/>
    <property type="match status" value="1"/>
</dbReference>
<dbReference type="InterPro" id="IPR029044">
    <property type="entry name" value="Nucleotide-diphossugar_trans"/>
</dbReference>
<evidence type="ECO:0000313" key="4">
    <source>
        <dbReference type="Proteomes" id="UP000570517"/>
    </source>
</evidence>
<gene>
    <name evidence="3" type="ORF">HLY00_4451</name>
</gene>
<keyword evidence="1" id="KW-0812">Transmembrane</keyword>
<dbReference type="Gene3D" id="3.90.550.10">
    <property type="entry name" value="Spore Coat Polysaccharide Biosynthesis Protein SpsA, Chain A"/>
    <property type="match status" value="1"/>
</dbReference>
<keyword evidence="1" id="KW-0472">Membrane</keyword>
<dbReference type="RefSeq" id="WP_178360964.1">
    <property type="nucleotide sequence ID" value="NZ_JABFYL010000045.1"/>
</dbReference>